<dbReference type="Proteomes" id="UP000629287">
    <property type="component" value="Unassembled WGS sequence"/>
</dbReference>
<protein>
    <submittedName>
        <fullName evidence="1">Uncharacterized protein</fullName>
    </submittedName>
</protein>
<organism evidence="1 2">
    <name type="scientific">Streptomyces stelliscabiei</name>
    <dbReference type="NCBI Taxonomy" id="146820"/>
    <lineage>
        <taxon>Bacteria</taxon>
        <taxon>Bacillati</taxon>
        <taxon>Actinomycetota</taxon>
        <taxon>Actinomycetes</taxon>
        <taxon>Kitasatosporales</taxon>
        <taxon>Streptomycetaceae</taxon>
        <taxon>Streptomyces</taxon>
    </lineage>
</organism>
<evidence type="ECO:0000313" key="2">
    <source>
        <dbReference type="Proteomes" id="UP000629287"/>
    </source>
</evidence>
<proteinExistence type="predicted"/>
<comment type="caution">
    <text evidence="1">The sequence shown here is derived from an EMBL/GenBank/DDBJ whole genome shotgun (WGS) entry which is preliminary data.</text>
</comment>
<keyword evidence="2" id="KW-1185">Reference proteome</keyword>
<reference evidence="1 2" key="1">
    <citation type="submission" date="2020-10" db="EMBL/GenBank/DDBJ databases">
        <title>Sequencing the genomes of 1000 actinobacteria strains.</title>
        <authorList>
            <person name="Klenk H.-P."/>
        </authorList>
    </citation>
    <scope>NUCLEOTIDE SEQUENCE [LARGE SCALE GENOMIC DNA]</scope>
    <source>
        <strain evidence="1 2">DSM 41803</strain>
    </source>
</reference>
<dbReference type="EMBL" id="JADBGF010000001">
    <property type="protein sequence ID" value="MBE1596743.1"/>
    <property type="molecule type" value="Genomic_DNA"/>
</dbReference>
<evidence type="ECO:0000313" key="1">
    <source>
        <dbReference type="EMBL" id="MBE1596743.1"/>
    </source>
</evidence>
<accession>A0A8I0NZU7</accession>
<dbReference type="AlphaFoldDB" id="A0A8I0NZU7"/>
<name>A0A8I0NZU7_9ACTN</name>
<sequence length="66" mass="7823">MFVQLWAKRVLPLRAMRFLDDACRLEVLREAGPYYEFRHARLQDYLARPRDREGGNVGQSPSRSRT</sequence>
<gene>
    <name evidence="1" type="ORF">H4687_002872</name>
</gene>